<evidence type="ECO:0000313" key="1">
    <source>
        <dbReference type="EMBL" id="CAG2155511.1"/>
    </source>
</evidence>
<protein>
    <submittedName>
        <fullName evidence="1">Uncharacterized protein</fullName>
    </submittedName>
</protein>
<keyword evidence="2" id="KW-1185">Reference proteome</keyword>
<organism evidence="1 2">
    <name type="scientific">Cupriavidus yeoncheonensis</name>
    <dbReference type="NCBI Taxonomy" id="1462994"/>
    <lineage>
        <taxon>Bacteria</taxon>
        <taxon>Pseudomonadati</taxon>
        <taxon>Pseudomonadota</taxon>
        <taxon>Betaproteobacteria</taxon>
        <taxon>Burkholderiales</taxon>
        <taxon>Burkholderiaceae</taxon>
        <taxon>Cupriavidus</taxon>
    </lineage>
</organism>
<dbReference type="EMBL" id="CAJPUY010000025">
    <property type="protein sequence ID" value="CAG2155511.1"/>
    <property type="molecule type" value="Genomic_DNA"/>
</dbReference>
<name>A0A916NFR6_9BURK</name>
<sequence>MSVPILGASSWREYRGKPASSGINETTHLAKVADANGKLRDCFVKLFPANGPALLCEALGWILACKSGVSCPEFGAILLVPVNELRRSQALPASLDGMALCPAWCSEVVSGKSVRQVHKMAFFLARKNCLRSRDARKIAAFDKWSDLRDRNFGNVIQSTQGGYVAIDHESLLHDLLWVPTGRGFEERSLLVEANKALSPSDFQRFQIDMASAAAGHAQALKDAQADLEDIIAKLIPAQAAAATQAIVQTLDQRAQSGWLADCLGVIA</sequence>
<accession>A0A916NFR6</accession>
<comment type="caution">
    <text evidence="1">The sequence shown here is derived from an EMBL/GenBank/DDBJ whole genome shotgun (WGS) entry which is preliminary data.</text>
</comment>
<reference evidence="1" key="1">
    <citation type="submission" date="2021-03" db="EMBL/GenBank/DDBJ databases">
        <authorList>
            <person name="Peeters C."/>
        </authorList>
    </citation>
    <scope>NUCLEOTIDE SEQUENCE</scope>
    <source>
        <strain evidence="1">LMG 31506</strain>
    </source>
</reference>
<dbReference type="RefSeq" id="WP_211950273.1">
    <property type="nucleotide sequence ID" value="NZ_CAJPUY010000025.1"/>
</dbReference>
<dbReference type="AlphaFoldDB" id="A0A916NFR6"/>
<dbReference type="Proteomes" id="UP000672934">
    <property type="component" value="Unassembled WGS sequence"/>
</dbReference>
<evidence type="ECO:0000313" key="2">
    <source>
        <dbReference type="Proteomes" id="UP000672934"/>
    </source>
</evidence>
<gene>
    <name evidence="1" type="ORF">LMG31506_05430</name>
</gene>
<proteinExistence type="predicted"/>